<dbReference type="EMBL" id="BDLS01000002">
    <property type="protein sequence ID" value="GAV93187.1"/>
    <property type="molecule type" value="Genomic_DNA"/>
</dbReference>
<name>A0A1Q3DKX8_9VIRU</name>
<evidence type="ECO:0000256" key="1">
    <source>
        <dbReference type="SAM" id="Phobius"/>
    </source>
</evidence>
<gene>
    <name evidence="2" type="ORF">SCV_064</name>
</gene>
<sequence length="459" mass="52617">MYHTAAISTLLCISITASTVKPEIDATHFPSILWTDTLNPDDSAGGMISGSSKSIPGHLGFSIPPSSQYEGEGPNINWPENTPFGSNIIFCSCESLHNNYAHINNEPENLLWEGSRGLLTVTFSENWWRNITYSRLWHDPITNCGCGVARVSLYVGSYSEKGMWCDTYFNNVIINNNKSNRALILLIPKRVNNHETIESVNLPVNNHGTIENNIRNLPKRESIEVTYIDHAEDMGESPSCKPMSKDFKSKKTAWVLVWGVTSTTYLPKQVRRRNIRTVSYKIDINSNSPSFTRFYDTENWKLSPITSSSRYSDGNYKETVLFCLAVWVGTETLAKRDEDNKQFGTNRPRVIFRLTIWRQWNRMTSAPLFTPEENFVHQKKKTWGNMVSFLLEKANYRERDNKDVYKVRRVLVKCLTEKEKLTRNTYIIIYVSAGLITSVVILKFFIYVISKQTIGIKKK</sequence>
<keyword evidence="1" id="KW-1133">Transmembrane helix</keyword>
<protein>
    <submittedName>
        <fullName evidence="2">Uncharacterized protein</fullName>
    </submittedName>
</protein>
<reference evidence="2" key="1">
    <citation type="submission" date="2017-01" db="EMBL/GenBank/DDBJ databases">
        <title>Draft genome sequence of uncultured bacilliform virus purified from snow crab.</title>
        <authorList>
            <person name="Takano T."/>
        </authorList>
    </citation>
    <scope>NUCLEOTIDE SEQUENCE</scope>
    <source>
        <strain evidence="2">Isolate_1</strain>
    </source>
</reference>
<comment type="caution">
    <text evidence="2">The sequence shown here is derived from an EMBL/GenBank/DDBJ whole genome shotgun (WGS) entry which is preliminary data.</text>
</comment>
<organism evidence="2">
    <name type="scientific">Chionoecetes opilio bacilliform virus</name>
    <dbReference type="NCBI Taxonomy" id="1825681"/>
    <lineage>
        <taxon>Viruses</taxon>
        <taxon>Viruses incertae sedis</taxon>
        <taxon>Naldaviricetes</taxon>
        <taxon>Nimaviridae</taxon>
    </lineage>
</organism>
<proteinExistence type="predicted"/>
<keyword evidence="1" id="KW-0472">Membrane</keyword>
<evidence type="ECO:0000313" key="2">
    <source>
        <dbReference type="EMBL" id="GAV93187.1"/>
    </source>
</evidence>
<keyword evidence="1" id="KW-0812">Transmembrane</keyword>
<accession>A0A1Q3DKX8</accession>
<feature type="transmembrane region" description="Helical" evidence="1">
    <location>
        <begin position="427"/>
        <end position="449"/>
    </location>
</feature>